<dbReference type="KEGG" id="apac:S7S_05635"/>
<dbReference type="HOGENOM" id="CLU_955440_0_0_6"/>
<proteinExistence type="predicted"/>
<evidence type="ECO:0000313" key="2">
    <source>
        <dbReference type="Proteomes" id="UP000006764"/>
    </source>
</evidence>
<accession>A0A0B4XLH9</accession>
<dbReference type="OrthoDB" id="7838592at2"/>
<name>A0A0B4XLH9_9GAMM</name>
<dbReference type="AlphaFoldDB" id="A0A0B4XLH9"/>
<organism evidence="1 2">
    <name type="scientific">Isoalcanivorax pacificus W11-5</name>
    <dbReference type="NCBI Taxonomy" id="391936"/>
    <lineage>
        <taxon>Bacteria</taxon>
        <taxon>Pseudomonadati</taxon>
        <taxon>Pseudomonadota</taxon>
        <taxon>Gammaproteobacteria</taxon>
        <taxon>Oceanospirillales</taxon>
        <taxon>Alcanivoracaceae</taxon>
        <taxon>Isoalcanivorax</taxon>
    </lineage>
</organism>
<dbReference type="EMBL" id="CP004387">
    <property type="protein sequence ID" value="AJD47545.1"/>
    <property type="molecule type" value="Genomic_DNA"/>
</dbReference>
<dbReference type="RefSeq" id="WP_008737844.1">
    <property type="nucleotide sequence ID" value="NZ_CP004387.1"/>
</dbReference>
<evidence type="ECO:0000313" key="1">
    <source>
        <dbReference type="EMBL" id="AJD47545.1"/>
    </source>
</evidence>
<evidence type="ECO:0008006" key="3">
    <source>
        <dbReference type="Google" id="ProtNLM"/>
    </source>
</evidence>
<dbReference type="Proteomes" id="UP000006764">
    <property type="component" value="Chromosome"/>
</dbReference>
<gene>
    <name evidence="1" type="ORF">S7S_05635</name>
</gene>
<protein>
    <recommendedName>
        <fullName evidence="3">Three-Cys-motif partner protein TcmP</fullName>
    </recommendedName>
</protein>
<keyword evidence="2" id="KW-1185">Reference proteome</keyword>
<sequence length="284" mass="32341">MTHSFGGIWTRKKLGVLERYLAFYMTALKKQSFTLHYADAFAGTGSHSPAMQADQEMLIPYEDFRGSVQAALSVEPAFHHYHFNDLNPDHIAELHQLSDSHPDKVIHIYQQDANVFVPQFCASMGRSDRAVLFLDPYSTQLDWSTLRHVAASGKVDMWMLFPLSVILRMTPRDGDKLRPEWDGTLTRLLGTQDWQQAFYKPSVEPAIDDLFGDSKDSGIQRIDAGELGHWVTGRLREIFAFVPEPMLLENNGHPLFLFYFAVSNPSRSAWGLARRAVHSIMKQK</sequence>
<dbReference type="InterPro" id="IPR031009">
    <property type="entry name" value="Tcm_partner"/>
</dbReference>
<reference evidence="1 2" key="1">
    <citation type="journal article" date="2012" name="J. Bacteriol.">
        <title>Genome sequence of an alkane-degrading bacterium, Alcanivorax pacificus type strain W11-5, isolated from deep sea sediment.</title>
        <authorList>
            <person name="Lai Q."/>
            <person name="Shao Z."/>
        </authorList>
    </citation>
    <scope>NUCLEOTIDE SEQUENCE [LARGE SCALE GENOMIC DNA]</scope>
    <source>
        <strain evidence="1 2">W11-5</strain>
    </source>
</reference>
<dbReference type="NCBIfam" id="TIGR04474">
    <property type="entry name" value="tcm_partner"/>
    <property type="match status" value="1"/>
</dbReference>